<feature type="region of interest" description="Disordered" evidence="1">
    <location>
        <begin position="1"/>
        <end position="30"/>
    </location>
</feature>
<keyword evidence="3" id="KW-1185">Reference proteome</keyword>
<reference evidence="2 3" key="1">
    <citation type="submission" date="2019-02" db="EMBL/GenBank/DDBJ databases">
        <title>Deep-cultivation of Planctomycetes and their phenomic and genomic characterization uncovers novel biology.</title>
        <authorList>
            <person name="Wiegand S."/>
            <person name="Jogler M."/>
            <person name="Boedeker C."/>
            <person name="Pinto D."/>
            <person name="Vollmers J."/>
            <person name="Rivas-Marin E."/>
            <person name="Kohn T."/>
            <person name="Peeters S.H."/>
            <person name="Heuer A."/>
            <person name="Rast P."/>
            <person name="Oberbeckmann S."/>
            <person name="Bunk B."/>
            <person name="Jeske O."/>
            <person name="Meyerdierks A."/>
            <person name="Storesund J.E."/>
            <person name="Kallscheuer N."/>
            <person name="Luecker S."/>
            <person name="Lage O.M."/>
            <person name="Pohl T."/>
            <person name="Merkel B.J."/>
            <person name="Hornburger P."/>
            <person name="Mueller R.-W."/>
            <person name="Bruemmer F."/>
            <person name="Labrenz M."/>
            <person name="Spormann A.M."/>
            <person name="Op den Camp H."/>
            <person name="Overmann J."/>
            <person name="Amann R."/>
            <person name="Jetten M.S.M."/>
            <person name="Mascher T."/>
            <person name="Medema M.H."/>
            <person name="Devos D.P."/>
            <person name="Kaster A.-K."/>
            <person name="Ovreas L."/>
            <person name="Rohde M."/>
            <person name="Galperin M.Y."/>
            <person name="Jogler C."/>
        </authorList>
    </citation>
    <scope>NUCLEOTIDE SEQUENCE [LARGE SCALE GENOMIC DNA]</scope>
    <source>
        <strain evidence="2 3">Pla163</strain>
    </source>
</reference>
<organism evidence="2 3">
    <name type="scientific">Rohdeia mirabilis</name>
    <dbReference type="NCBI Taxonomy" id="2528008"/>
    <lineage>
        <taxon>Bacteria</taxon>
        <taxon>Pseudomonadati</taxon>
        <taxon>Planctomycetota</taxon>
        <taxon>Planctomycetia</taxon>
        <taxon>Planctomycetia incertae sedis</taxon>
        <taxon>Rohdeia</taxon>
    </lineage>
</organism>
<proteinExistence type="predicted"/>
<accession>A0A518CX06</accession>
<evidence type="ECO:0000256" key="1">
    <source>
        <dbReference type="SAM" id="MobiDB-lite"/>
    </source>
</evidence>
<keyword evidence="2" id="KW-0966">Cell projection</keyword>
<gene>
    <name evidence="2" type="ORF">Pla163_08290</name>
</gene>
<evidence type="ECO:0000313" key="2">
    <source>
        <dbReference type="EMBL" id="QDU83728.1"/>
    </source>
</evidence>
<keyword evidence="2" id="KW-0282">Flagellum</keyword>
<protein>
    <submittedName>
        <fullName evidence="2">Flagellar hook-length control protein FliK</fullName>
    </submittedName>
</protein>
<dbReference type="AlphaFoldDB" id="A0A518CX06"/>
<dbReference type="RefSeq" id="WP_145183948.1">
    <property type="nucleotide sequence ID" value="NZ_CP036290.1"/>
</dbReference>
<dbReference type="Proteomes" id="UP000319342">
    <property type="component" value="Chromosome"/>
</dbReference>
<dbReference type="EMBL" id="CP036290">
    <property type="protein sequence ID" value="QDU83728.1"/>
    <property type="molecule type" value="Genomic_DNA"/>
</dbReference>
<evidence type="ECO:0000313" key="3">
    <source>
        <dbReference type="Proteomes" id="UP000319342"/>
    </source>
</evidence>
<keyword evidence="2" id="KW-0969">Cilium</keyword>
<sequence>MEPLRHVSRTRGELPPSGQGGSGSVERAVAGPAAGVETRVRVLADLGQKAYAVRLVDRPVALVVQSERPLVVGGTVEVGVVQPERPPVLLAVADAAVDRGSAAAARAAARTAGVPFEAFVDGAVRSAPAGGAGVPPGPTTQVSTGAVDVVRSLLVQGAAVPADAVQRTTRGATVSLAGTQLAVGIDGASAPPGGVYVVARAARPAVVEQLGEVRTTEHGPPRWLGPLLHRLVPSDGRAPDAGEQLVRLARLLRARGAIAGGHDPASKEVLHRIQQQLAPPTGGHDLARRLATGGTRFELRARELAAGNGAALSDDLRTALASLAEQNLPKSVREVLVRALEHLTTHALLVAARAEAGEAPWYPFPLSDGDGAATAWMRWRHGAPGANGEASGLLRAEIAVEFSGTGPVHVDAALTKERVAVRIAVAREDVLERVRAATAELSERLSTTGRAVLFGASLEPAEALRVDADRPPEAGPRGWVDAVG</sequence>
<name>A0A518CX06_9BACT</name>